<comment type="catalytic activity">
    <reaction evidence="10 13">
        <text>2 5-aminolevulinate = porphobilinogen + 2 H2O + H(+)</text>
        <dbReference type="Rhea" id="RHEA:24064"/>
        <dbReference type="ChEBI" id="CHEBI:15377"/>
        <dbReference type="ChEBI" id="CHEBI:15378"/>
        <dbReference type="ChEBI" id="CHEBI:58126"/>
        <dbReference type="ChEBI" id="CHEBI:356416"/>
        <dbReference type="EC" id="4.2.1.24"/>
    </reaction>
</comment>
<feature type="active site" description="Schiff-base intermediate with substrate" evidence="11">
    <location>
        <position position="217"/>
    </location>
</feature>
<evidence type="ECO:0000256" key="8">
    <source>
        <dbReference type="ARBA" id="ARBA00023244"/>
    </source>
</evidence>
<dbReference type="Pfam" id="PF00490">
    <property type="entry name" value="ALAD"/>
    <property type="match status" value="1"/>
</dbReference>
<keyword evidence="8 13" id="KW-0627">Porphyrin biosynthesis</keyword>
<dbReference type="InterPro" id="IPR013785">
    <property type="entry name" value="Aldolase_TIM"/>
</dbReference>
<keyword evidence="6" id="KW-0350">Heme biosynthesis</keyword>
<proteinExistence type="inferred from homology"/>
<dbReference type="EC" id="4.2.1.24" evidence="4 13"/>
<evidence type="ECO:0000256" key="14">
    <source>
        <dbReference type="RuleBase" id="RU004161"/>
    </source>
</evidence>
<dbReference type="EMBL" id="BX548175">
    <property type="protein sequence ID" value="CAE21722.1"/>
    <property type="molecule type" value="Genomic_DNA"/>
</dbReference>
<evidence type="ECO:0000256" key="5">
    <source>
        <dbReference type="ARBA" id="ARBA00020771"/>
    </source>
</evidence>
<comment type="function">
    <text evidence="9">Catalyzes an early step in the biosynthesis of tetrapyrroles. Binds two molecules of 5-aminolevulinate per subunit, each at a distinct site, and catalyzes their condensation to form porphobilinogen.</text>
</comment>
<sequence>MASDGSTLRRDLRSRDCYAVLMDLTYRPRRLRRTPALRSMVREHSLTAADFIYPLFVHEGAGVEPIGAMPGTNRWSLDRLMAEVQRAWGLGIRCVVLFPKVAEGLKTEDGAECFNEHGLIPRAITQLKHELPEMTVMTDVALDPYSCDGHDGIVSTEGVVLNDETIEQLCRQAVVQARAGADMIGPSDMMDGRVGAIREALDDEGFEHVGIISYTAKYSSAYYGPFREALDSAPRVAGGKPIPKDKSTYQMDPANAREAITEAQLDEQEGADILMVKPGLAYLDIIHRLSEESELPIAAYNVSGEYSMVKAAAERGWLDERAVVLETLLSFKRAGADLILTYHACDAAAWLRQG</sequence>
<reference evidence="15 16" key="1">
    <citation type="journal article" date="2003" name="Nature">
        <title>Genome divergence in two Prochlorococcus ecotypes reflects oceanic niche differentiation.</title>
        <authorList>
            <person name="Rocap G."/>
            <person name="Larimer F.W."/>
            <person name="Lamerdin J.E."/>
            <person name="Malfatti S."/>
            <person name="Chain P."/>
            <person name="Ahlgren N.A."/>
            <person name="Arellano A."/>
            <person name="Coleman M."/>
            <person name="Hauser L."/>
            <person name="Hess W.R."/>
            <person name="Johnson Z.I."/>
            <person name="Land M.L."/>
            <person name="Lindell D."/>
            <person name="Post A.F."/>
            <person name="Regala W."/>
            <person name="Shah M."/>
            <person name="Shaw S.L."/>
            <person name="Steglich C."/>
            <person name="Sullivan M.B."/>
            <person name="Ting C.S."/>
            <person name="Tolonen A."/>
            <person name="Webb E.A."/>
            <person name="Zinser E.R."/>
            <person name="Chisholm S.W."/>
        </authorList>
    </citation>
    <scope>NUCLEOTIDE SEQUENCE [LARGE SCALE GENOMIC DNA]</scope>
    <source>
        <strain evidence="16">MIT 9313</strain>
    </source>
</reference>
<evidence type="ECO:0000256" key="6">
    <source>
        <dbReference type="ARBA" id="ARBA00023133"/>
    </source>
</evidence>
<feature type="binding site" evidence="12">
    <location>
        <position position="262"/>
    </location>
    <ligand>
        <name>Mg(2+)</name>
        <dbReference type="ChEBI" id="CHEBI:18420"/>
    </ligand>
</feature>
<dbReference type="AlphaFoldDB" id="Q7V5K7"/>
<dbReference type="GO" id="GO:0008270">
    <property type="term" value="F:zinc ion binding"/>
    <property type="evidence" value="ECO:0007669"/>
    <property type="project" value="TreeGrafter"/>
</dbReference>
<dbReference type="CDD" id="cd04823">
    <property type="entry name" value="ALAD_PBGS_aspartate_rich"/>
    <property type="match status" value="1"/>
</dbReference>
<evidence type="ECO:0000256" key="4">
    <source>
        <dbReference type="ARBA" id="ARBA00012053"/>
    </source>
</evidence>
<evidence type="ECO:0000256" key="2">
    <source>
        <dbReference type="ARBA" id="ARBA00008055"/>
    </source>
</evidence>
<dbReference type="UniPathway" id="UPA00251">
    <property type="reaction ID" value="UER00318"/>
</dbReference>
<gene>
    <name evidence="15" type="primary">T6C23.6</name>
    <name evidence="15" type="ordered locus">PMT_1547</name>
</gene>
<evidence type="ECO:0000256" key="11">
    <source>
        <dbReference type="PIRSR" id="PIRSR001415-1"/>
    </source>
</evidence>
<protein>
    <recommendedName>
        <fullName evidence="5 13">Delta-aminolevulinic acid dehydratase</fullName>
        <ecNumber evidence="4 13">4.2.1.24</ecNumber>
    </recommendedName>
</protein>
<dbReference type="Proteomes" id="UP000001423">
    <property type="component" value="Chromosome"/>
</dbReference>
<evidence type="ECO:0000256" key="3">
    <source>
        <dbReference type="ARBA" id="ARBA00011823"/>
    </source>
</evidence>
<keyword evidence="12" id="KW-0460">Magnesium</keyword>
<comment type="similarity">
    <text evidence="2 14">Belongs to the ALAD family.</text>
</comment>
<evidence type="ECO:0000256" key="7">
    <source>
        <dbReference type="ARBA" id="ARBA00023239"/>
    </source>
</evidence>
<dbReference type="SUPFAM" id="SSF51569">
    <property type="entry name" value="Aldolase"/>
    <property type="match status" value="1"/>
</dbReference>
<dbReference type="PIRSF" id="PIRSF001415">
    <property type="entry name" value="Porphbilin_synth"/>
    <property type="match status" value="1"/>
</dbReference>
<dbReference type="Gene3D" id="3.20.20.70">
    <property type="entry name" value="Aldolase class I"/>
    <property type="match status" value="1"/>
</dbReference>
<dbReference type="InterPro" id="IPR001731">
    <property type="entry name" value="ALAD"/>
</dbReference>
<dbReference type="InterPro" id="IPR030656">
    <property type="entry name" value="ALAD_AS"/>
</dbReference>
<dbReference type="eggNOG" id="COG0113">
    <property type="taxonomic scope" value="Bacteria"/>
</dbReference>
<dbReference type="FunFam" id="3.20.20.70:FF:000019">
    <property type="entry name" value="Delta-aminolevulinic acid dehydratase"/>
    <property type="match status" value="1"/>
</dbReference>
<keyword evidence="7 13" id="KW-0456">Lyase</keyword>
<dbReference type="KEGG" id="pmt:PMT_1547"/>
<organism evidence="15 16">
    <name type="scientific">Prochlorococcus marinus (strain MIT 9313)</name>
    <dbReference type="NCBI Taxonomy" id="74547"/>
    <lineage>
        <taxon>Bacteria</taxon>
        <taxon>Bacillati</taxon>
        <taxon>Cyanobacteriota</taxon>
        <taxon>Cyanophyceae</taxon>
        <taxon>Synechococcales</taxon>
        <taxon>Prochlorococcaceae</taxon>
        <taxon>Prochlorococcus</taxon>
    </lineage>
</organism>
<accession>Q7V5K7</accession>
<dbReference type="GO" id="GO:0005829">
    <property type="term" value="C:cytosol"/>
    <property type="evidence" value="ECO:0007669"/>
    <property type="project" value="TreeGrafter"/>
</dbReference>
<dbReference type="PROSITE" id="PS00169">
    <property type="entry name" value="D_ALA_DEHYDRATASE"/>
    <property type="match status" value="1"/>
</dbReference>
<comment type="pathway">
    <text evidence="1">Porphyrin-containing compound metabolism; protoporphyrin-IX biosynthesis; coproporphyrinogen-III from 5-aminolevulinate: step 1/4.</text>
</comment>
<evidence type="ECO:0000256" key="13">
    <source>
        <dbReference type="RuleBase" id="RU000515"/>
    </source>
</evidence>
<dbReference type="PANTHER" id="PTHR11458">
    <property type="entry name" value="DELTA-AMINOLEVULINIC ACID DEHYDRATASE"/>
    <property type="match status" value="1"/>
</dbReference>
<dbReference type="SMART" id="SM01004">
    <property type="entry name" value="ALAD"/>
    <property type="match status" value="1"/>
</dbReference>
<dbReference type="GO" id="GO:0004655">
    <property type="term" value="F:porphobilinogen synthase activity"/>
    <property type="evidence" value="ECO:0007669"/>
    <property type="project" value="UniProtKB-EC"/>
</dbReference>
<dbReference type="HOGENOM" id="CLU_035731_0_0_3"/>
<evidence type="ECO:0000313" key="15">
    <source>
        <dbReference type="EMBL" id="CAE21722.1"/>
    </source>
</evidence>
<dbReference type="GO" id="GO:0006782">
    <property type="term" value="P:protoporphyrinogen IX biosynthetic process"/>
    <property type="evidence" value="ECO:0007669"/>
    <property type="project" value="UniProtKB-UniPathway"/>
</dbReference>
<evidence type="ECO:0000256" key="10">
    <source>
        <dbReference type="ARBA" id="ARBA00047651"/>
    </source>
</evidence>
<evidence type="ECO:0000256" key="12">
    <source>
        <dbReference type="PIRSR" id="PIRSR001415-5"/>
    </source>
</evidence>
<name>Q7V5K7_PROMM</name>
<evidence type="ECO:0000256" key="1">
    <source>
        <dbReference type="ARBA" id="ARBA00004694"/>
    </source>
</evidence>
<dbReference type="PANTHER" id="PTHR11458:SF0">
    <property type="entry name" value="DELTA-AMINOLEVULINIC ACID DEHYDRATASE"/>
    <property type="match status" value="1"/>
</dbReference>
<keyword evidence="16" id="KW-1185">Reference proteome</keyword>
<dbReference type="PRINTS" id="PR00144">
    <property type="entry name" value="DALDHYDRTASE"/>
</dbReference>
<comment type="subunit">
    <text evidence="3 13">Homooctamer.</text>
</comment>
<evidence type="ECO:0000256" key="9">
    <source>
        <dbReference type="ARBA" id="ARBA00025628"/>
    </source>
</evidence>
<feature type="active site" description="Schiff-base intermediate with substrate" evidence="11">
    <location>
        <position position="277"/>
    </location>
</feature>
<dbReference type="NCBIfam" id="NF006762">
    <property type="entry name" value="PRK09283.1"/>
    <property type="match status" value="1"/>
</dbReference>
<keyword evidence="12" id="KW-0479">Metal-binding</keyword>
<evidence type="ECO:0000313" key="16">
    <source>
        <dbReference type="Proteomes" id="UP000001423"/>
    </source>
</evidence>